<evidence type="ECO:0000313" key="3">
    <source>
        <dbReference type="EMBL" id="XAN08056.1"/>
    </source>
</evidence>
<accession>A0ABZ3FPQ6</accession>
<evidence type="ECO:0000256" key="1">
    <source>
        <dbReference type="SAM" id="MobiDB-lite"/>
    </source>
</evidence>
<proteinExistence type="predicted"/>
<sequence>MTKDLPPGFGANRSLGGYSGEYADDDGSPAPQTREALAAAVEAPGQQTYLDAVVQLCLSRLLVPLMASGDETMHHDPERHAEMAAVLLEQANGQRAVLAFTGIDALQAWNAKARPVPATLDVVADVAAQSSAGTILIDFAGPSPLAIDGELLENLALGRRLVALAEGSYGWLATHQSLQEQTDPSVNRQEPRG</sequence>
<keyword evidence="4" id="KW-1185">Reference proteome</keyword>
<reference evidence="3 4" key="1">
    <citation type="submission" date="2024-04" db="EMBL/GenBank/DDBJ databases">
        <title>Isolation of an actinomycete strain from pig manure.</title>
        <authorList>
            <person name="Gong T."/>
            <person name="Yu Z."/>
            <person name="An M."/>
            <person name="Wei C."/>
            <person name="Yang W."/>
            <person name="Liu L."/>
        </authorList>
    </citation>
    <scope>NUCLEOTIDE SEQUENCE [LARGE SCALE GENOMIC DNA]</scope>
    <source>
        <strain evidence="3 4">ZF39</strain>
    </source>
</reference>
<feature type="domain" description="SseB protein N-terminal" evidence="2">
    <location>
        <begin position="34"/>
        <end position="153"/>
    </location>
</feature>
<feature type="region of interest" description="Disordered" evidence="1">
    <location>
        <begin position="1"/>
        <end position="31"/>
    </location>
</feature>
<dbReference type="RefSeq" id="WP_425309512.1">
    <property type="nucleotide sequence ID" value="NZ_CP154795.1"/>
</dbReference>
<gene>
    <name evidence="3" type="ORF">AADG42_12335</name>
</gene>
<protein>
    <submittedName>
        <fullName evidence="3">SseB family protein</fullName>
    </submittedName>
</protein>
<organism evidence="3 4">
    <name type="scientific">Ammonicoccus fulvus</name>
    <dbReference type="NCBI Taxonomy" id="3138240"/>
    <lineage>
        <taxon>Bacteria</taxon>
        <taxon>Bacillati</taxon>
        <taxon>Actinomycetota</taxon>
        <taxon>Actinomycetes</taxon>
        <taxon>Propionibacteriales</taxon>
        <taxon>Propionibacteriaceae</taxon>
        <taxon>Ammonicoccus</taxon>
    </lineage>
</organism>
<evidence type="ECO:0000259" key="2">
    <source>
        <dbReference type="Pfam" id="PF07179"/>
    </source>
</evidence>
<name>A0ABZ3FPQ6_9ACTN</name>
<evidence type="ECO:0000313" key="4">
    <source>
        <dbReference type="Proteomes" id="UP001442841"/>
    </source>
</evidence>
<dbReference type="Proteomes" id="UP001442841">
    <property type="component" value="Chromosome"/>
</dbReference>
<dbReference type="EMBL" id="CP154795">
    <property type="protein sequence ID" value="XAN08056.1"/>
    <property type="molecule type" value="Genomic_DNA"/>
</dbReference>
<dbReference type="InterPro" id="IPR009839">
    <property type="entry name" value="SseB_N"/>
</dbReference>
<dbReference type="Pfam" id="PF07179">
    <property type="entry name" value="SseB"/>
    <property type="match status" value="1"/>
</dbReference>